<feature type="compositionally biased region" description="Polar residues" evidence="1">
    <location>
        <begin position="194"/>
        <end position="207"/>
    </location>
</feature>
<keyword evidence="3" id="KW-1185">Reference proteome</keyword>
<organism evidence="2 3">
    <name type="scientific">Alternaria panax</name>
    <dbReference type="NCBI Taxonomy" id="48097"/>
    <lineage>
        <taxon>Eukaryota</taxon>
        <taxon>Fungi</taxon>
        <taxon>Dikarya</taxon>
        <taxon>Ascomycota</taxon>
        <taxon>Pezizomycotina</taxon>
        <taxon>Dothideomycetes</taxon>
        <taxon>Pleosporomycetidae</taxon>
        <taxon>Pleosporales</taxon>
        <taxon>Pleosporineae</taxon>
        <taxon>Pleosporaceae</taxon>
        <taxon>Alternaria</taxon>
        <taxon>Alternaria sect. Panax</taxon>
    </lineage>
</organism>
<reference evidence="2" key="1">
    <citation type="submission" date="2021-07" db="EMBL/GenBank/DDBJ databases">
        <title>Genome Resource of American Ginseng Black Spot Pathogen Alternaria panax.</title>
        <authorList>
            <person name="Qiu C."/>
            <person name="Wang W."/>
            <person name="Liu Z."/>
        </authorList>
    </citation>
    <scope>NUCLEOTIDE SEQUENCE</scope>
    <source>
        <strain evidence="2">BNCC115425</strain>
    </source>
</reference>
<sequence>MAIKEANVRRQSELWTRMTSVVVRRPTTARVAGQSEENISGEESLTRKCERPTIEFEGPPPDLNERTENGLDNTSLMFNDNSFDESVSPDQQTTALNIFGRKMVTMKRLGLGLRTNRDWFIGLARCPAYTGDLIGIARVRPRAETRVGPDVVVGNWINGSASTVASIPTKNTASTPSAVPKTSAKIISAAIVSGTTKQQPNKSQAKPTFSTGTTTSTQKARNPTVPMAVSRNTYCEGQAAHKSATNRSKTVSKSLQTSDLKTLRHPTQKPIRSYRSKLTVKPISRPMSKTSTAVTSAIRKPKLKVVKKHVCFVEGLNEPRFYSTEDTVKQSAITIDELPPSFRWEPLTGLLHSHLSCQDNGSAELFEGTSSGSYEARCRGEDSAQGKRATLGQLEYGNADIKIAVQATNTITAHDVGILQDLSAIGKAGKLLGGRRSTITPVLIFGSFKEPFENAAIPKKIVNPYKKPLRWPATRSEGRLEEFAAQNLKCLQVADLDG</sequence>
<feature type="region of interest" description="Disordered" evidence="1">
    <location>
        <begin position="239"/>
        <end position="266"/>
    </location>
</feature>
<protein>
    <submittedName>
        <fullName evidence="2">Uncharacterized protein</fullName>
    </submittedName>
</protein>
<evidence type="ECO:0000256" key="1">
    <source>
        <dbReference type="SAM" id="MobiDB-lite"/>
    </source>
</evidence>
<feature type="compositionally biased region" description="Low complexity" evidence="1">
    <location>
        <begin position="208"/>
        <end position="217"/>
    </location>
</feature>
<accession>A0AAD4FGS5</accession>
<evidence type="ECO:0000313" key="2">
    <source>
        <dbReference type="EMBL" id="KAG9187294.1"/>
    </source>
</evidence>
<dbReference type="AlphaFoldDB" id="A0AAD4FGS5"/>
<name>A0AAD4FGS5_9PLEO</name>
<evidence type="ECO:0000313" key="3">
    <source>
        <dbReference type="Proteomes" id="UP001199106"/>
    </source>
</evidence>
<feature type="region of interest" description="Disordered" evidence="1">
    <location>
        <begin position="194"/>
        <end position="223"/>
    </location>
</feature>
<feature type="compositionally biased region" description="Polar residues" evidence="1">
    <location>
        <begin position="243"/>
        <end position="260"/>
    </location>
</feature>
<dbReference type="Proteomes" id="UP001199106">
    <property type="component" value="Unassembled WGS sequence"/>
</dbReference>
<gene>
    <name evidence="2" type="ORF">G6011_05165</name>
</gene>
<dbReference type="EMBL" id="JAANER010000007">
    <property type="protein sequence ID" value="KAG9187294.1"/>
    <property type="molecule type" value="Genomic_DNA"/>
</dbReference>
<proteinExistence type="predicted"/>
<comment type="caution">
    <text evidence="2">The sequence shown here is derived from an EMBL/GenBank/DDBJ whole genome shotgun (WGS) entry which is preliminary data.</text>
</comment>